<evidence type="ECO:0000313" key="2">
    <source>
        <dbReference type="Proteomes" id="UP000829398"/>
    </source>
</evidence>
<evidence type="ECO:0000313" key="1">
    <source>
        <dbReference type="EMBL" id="KAH9700250.1"/>
    </source>
</evidence>
<keyword evidence="2" id="KW-1185">Reference proteome</keyword>
<name>A0ACB8IVC6_CITSI</name>
<organism evidence="1 2">
    <name type="scientific">Citrus sinensis</name>
    <name type="common">Sweet orange</name>
    <name type="synonym">Citrus aurantium var. sinensis</name>
    <dbReference type="NCBI Taxonomy" id="2711"/>
    <lineage>
        <taxon>Eukaryota</taxon>
        <taxon>Viridiplantae</taxon>
        <taxon>Streptophyta</taxon>
        <taxon>Embryophyta</taxon>
        <taxon>Tracheophyta</taxon>
        <taxon>Spermatophyta</taxon>
        <taxon>Magnoliopsida</taxon>
        <taxon>eudicotyledons</taxon>
        <taxon>Gunneridae</taxon>
        <taxon>Pentapetalae</taxon>
        <taxon>rosids</taxon>
        <taxon>malvids</taxon>
        <taxon>Sapindales</taxon>
        <taxon>Rutaceae</taxon>
        <taxon>Aurantioideae</taxon>
        <taxon>Citrus</taxon>
    </lineage>
</organism>
<accession>A0ACB8IVC6</accession>
<reference evidence="2" key="1">
    <citation type="journal article" date="2023" name="Hortic. Res.">
        <title>A chromosome-level phased genome enabling allele-level studies in sweet orange: a case study on citrus Huanglongbing tolerance.</title>
        <authorList>
            <person name="Wu B."/>
            <person name="Yu Q."/>
            <person name="Deng Z."/>
            <person name="Duan Y."/>
            <person name="Luo F."/>
            <person name="Gmitter F. Jr."/>
        </authorList>
    </citation>
    <scope>NUCLEOTIDE SEQUENCE [LARGE SCALE GENOMIC DNA]</scope>
    <source>
        <strain evidence="2">cv. Valencia</strain>
    </source>
</reference>
<protein>
    <submittedName>
        <fullName evidence="1">Prolylcarboxypeptidase-like protein</fullName>
    </submittedName>
</protein>
<dbReference type="Proteomes" id="UP000829398">
    <property type="component" value="Chromosome 8"/>
</dbReference>
<comment type="caution">
    <text evidence="1">The sequence shown here is derived from an EMBL/GenBank/DDBJ whole genome shotgun (WGS) entry which is preliminary data.</text>
</comment>
<sequence length="409" mass="45577">MALQFLFQFLSLLLLFTTICISATYPGSSTRFDTMRRRMTSKSNSHLPPEFVTYYYTQTLDHFNYKPESYATFQQKYIKNFKYWGGASTSSPIIVYIGEEAPLTFGVHGKGFIVDLASRFKAMLLYIEHRYYGDSMPFGSFGEAFRDANTLGFLSSTQALGDCAQLITDVKRNLSAENCPAIAIGGSYGGMLASWLRLKYPHIAIGALASSAPILYFDDLTPQNGYHVVVTNDFRDVSESCYNTIKQSWSEIDRVAGQTNGLTTLCNIFHTCSAVDKATACGNDILCKIAAGVFAQKGDRPCYINKPKNRTETDEGWPWQDIKPTLQRFTGNIIFSNGLRDPYSAGGVLKNISDSIIALPTVNGSHCLDIVKSSKTSDPDWLVQQRNTEVEIIEGWIAKYYADLKAINK</sequence>
<gene>
    <name evidence="1" type="ORF">KPL71_024630</name>
</gene>
<proteinExistence type="predicted"/>
<dbReference type="EMBL" id="CM039177">
    <property type="protein sequence ID" value="KAH9700250.1"/>
    <property type="molecule type" value="Genomic_DNA"/>
</dbReference>